<protein>
    <submittedName>
        <fullName evidence="1">Uncharacterized protein</fullName>
    </submittedName>
</protein>
<accession>A0AAW2GGE8</accession>
<dbReference type="Proteomes" id="UP001430953">
    <property type="component" value="Unassembled WGS sequence"/>
</dbReference>
<organism evidence="1 2">
    <name type="scientific">Cardiocondyla obscurior</name>
    <dbReference type="NCBI Taxonomy" id="286306"/>
    <lineage>
        <taxon>Eukaryota</taxon>
        <taxon>Metazoa</taxon>
        <taxon>Ecdysozoa</taxon>
        <taxon>Arthropoda</taxon>
        <taxon>Hexapoda</taxon>
        <taxon>Insecta</taxon>
        <taxon>Pterygota</taxon>
        <taxon>Neoptera</taxon>
        <taxon>Endopterygota</taxon>
        <taxon>Hymenoptera</taxon>
        <taxon>Apocrita</taxon>
        <taxon>Aculeata</taxon>
        <taxon>Formicoidea</taxon>
        <taxon>Formicidae</taxon>
        <taxon>Myrmicinae</taxon>
        <taxon>Cardiocondyla</taxon>
    </lineage>
</organism>
<comment type="caution">
    <text evidence="1">The sequence shown here is derived from an EMBL/GenBank/DDBJ whole genome shotgun (WGS) entry which is preliminary data.</text>
</comment>
<proteinExistence type="predicted"/>
<dbReference type="EMBL" id="JADYXP020000004">
    <property type="protein sequence ID" value="KAL0125517.1"/>
    <property type="molecule type" value="Genomic_DNA"/>
</dbReference>
<reference evidence="1 2" key="1">
    <citation type="submission" date="2023-03" db="EMBL/GenBank/DDBJ databases">
        <title>High recombination rates correlate with genetic variation in Cardiocondyla obscurior ants.</title>
        <authorList>
            <person name="Errbii M."/>
        </authorList>
    </citation>
    <scope>NUCLEOTIDE SEQUENCE [LARGE SCALE GENOMIC DNA]</scope>
    <source>
        <strain evidence="1">Alpha-2009</strain>
        <tissue evidence="1">Whole body</tissue>
    </source>
</reference>
<evidence type="ECO:0000313" key="1">
    <source>
        <dbReference type="EMBL" id="KAL0125517.1"/>
    </source>
</evidence>
<dbReference type="AlphaFoldDB" id="A0AAW2GGE8"/>
<keyword evidence="2" id="KW-1185">Reference proteome</keyword>
<sequence length="196" mass="22627">MYRDMIASKCIISLYSRSSVEFAYAMPCASQCKKKKKKKRKNSMRARSRASTHSRCNVPRFRLRFLQLLNYPTANETFLSLSPRLQNHPSRFPCIGFGFPSESTRTGTFFIRAHKPIRGRVRAGCDTSSRVCTQRARLYRPVAKESISKLRKSVSEWRCDKNTRSSSERARLFTRIPSILEQAAFNLTSTINRMAK</sequence>
<gene>
    <name evidence="1" type="ORF">PUN28_004553</name>
</gene>
<evidence type="ECO:0000313" key="2">
    <source>
        <dbReference type="Proteomes" id="UP001430953"/>
    </source>
</evidence>
<name>A0AAW2GGE8_9HYME</name>